<dbReference type="AlphaFoldDB" id="A0A9X1I8P5"/>
<dbReference type="EMBL" id="JAJAPX010000006">
    <property type="protein sequence ID" value="MCB4809398.1"/>
    <property type="molecule type" value="Genomic_DNA"/>
</dbReference>
<organism evidence="1 2">
    <name type="scientific">Neotamlana sargassicola</name>
    <dbReference type="NCBI Taxonomy" id="2883125"/>
    <lineage>
        <taxon>Bacteria</taxon>
        <taxon>Pseudomonadati</taxon>
        <taxon>Bacteroidota</taxon>
        <taxon>Flavobacteriia</taxon>
        <taxon>Flavobacteriales</taxon>
        <taxon>Flavobacteriaceae</taxon>
        <taxon>Neotamlana</taxon>
    </lineage>
</organism>
<dbReference type="Proteomes" id="UP001139286">
    <property type="component" value="Unassembled WGS sequence"/>
</dbReference>
<sequence>MNYNKFLSVKLTRLIISLCILISLNSCDKKDKKTYNDEINYSDFNYYKIINTKNRESSTDQLIELEIYGTTKENMFVNQVKSFLKTDVDIDSLNSHFYTLKFNEYKPLNYKGYIDIVYGKEKVIDIEFKVITSTNNEKEEILSFKSIDSNRVNFNFINVDSKNPIKGVLCIKIESELIVEEGEEKIVGYYFEYMFVDTKKFTNNSFIEEYKNKK</sequence>
<name>A0A9X1I8P5_9FLAO</name>
<comment type="caution">
    <text evidence="1">The sequence shown here is derived from an EMBL/GenBank/DDBJ whole genome shotgun (WGS) entry which is preliminary data.</text>
</comment>
<protein>
    <submittedName>
        <fullName evidence="1">Uncharacterized protein</fullName>
    </submittedName>
</protein>
<evidence type="ECO:0000313" key="2">
    <source>
        <dbReference type="Proteomes" id="UP001139286"/>
    </source>
</evidence>
<evidence type="ECO:0000313" key="1">
    <source>
        <dbReference type="EMBL" id="MCB4809398.1"/>
    </source>
</evidence>
<dbReference type="RefSeq" id="WP_226696765.1">
    <property type="nucleotide sequence ID" value="NZ_JAJAPX010000006.1"/>
</dbReference>
<gene>
    <name evidence="1" type="ORF">LG651_14170</name>
</gene>
<reference evidence="1" key="1">
    <citation type="submission" date="2021-10" db="EMBL/GenBank/DDBJ databases">
        <title>Tamlana sargassums sp. nov., and Tamlana laminarinivorans sp. nov., two new bacteria isolated from the brown alga.</title>
        <authorList>
            <person name="Li J."/>
        </authorList>
    </citation>
    <scope>NUCLEOTIDE SEQUENCE</scope>
    <source>
        <strain evidence="1">62-3</strain>
    </source>
</reference>
<keyword evidence="2" id="KW-1185">Reference proteome</keyword>
<proteinExistence type="predicted"/>
<accession>A0A9X1I8P5</accession>